<comment type="caution">
    <text evidence="1">The sequence shown here is derived from an EMBL/GenBank/DDBJ whole genome shotgun (WGS) entry which is preliminary data.</text>
</comment>
<keyword evidence="2" id="KW-1185">Reference proteome</keyword>
<proteinExistence type="predicted"/>
<reference evidence="1 2" key="1">
    <citation type="submission" date="2022-12" db="EMBL/GenBank/DDBJ databases">
        <title>Genomic features and morphological characterization of a novel Knufia sp. strain isolated from spacecraft assembly facility.</title>
        <authorList>
            <person name="Teixeira M."/>
            <person name="Chander A.M."/>
            <person name="Stajich J.E."/>
            <person name="Venkateswaran K."/>
        </authorList>
    </citation>
    <scope>NUCLEOTIDE SEQUENCE [LARGE SCALE GENOMIC DNA]</scope>
    <source>
        <strain evidence="1 2">FJI-L2-BK-P2</strain>
    </source>
</reference>
<dbReference type="EMBL" id="JAKLMC020000003">
    <property type="protein sequence ID" value="KAK5957328.1"/>
    <property type="molecule type" value="Genomic_DNA"/>
</dbReference>
<evidence type="ECO:0000313" key="1">
    <source>
        <dbReference type="EMBL" id="KAK5957328.1"/>
    </source>
</evidence>
<dbReference type="AlphaFoldDB" id="A0AAN8F5V5"/>
<gene>
    <name evidence="1" type="ORF">OHC33_001701</name>
</gene>
<dbReference type="Proteomes" id="UP001316803">
    <property type="component" value="Unassembled WGS sequence"/>
</dbReference>
<accession>A0AAN8F5V5</accession>
<evidence type="ECO:0000313" key="2">
    <source>
        <dbReference type="Proteomes" id="UP001316803"/>
    </source>
</evidence>
<protein>
    <submittedName>
        <fullName evidence="1">Uncharacterized protein</fullName>
    </submittedName>
</protein>
<name>A0AAN8F5V5_9EURO</name>
<sequence>MANPPPLVATARRHADARTEYVSFILHNAQENASKTSKMLVSLRQQGELGEQEFSAVIARLSQILRIETIRISNAILDFGELHKEYIEAVKHLAKVLEVQPAQVSAAIFGLTSQLRSAEALFLAIFANNYSVKHETLALIRAAFTEGDWAANMLATKYGQASIAWWKELGALVREAKGHWAAGVASSGDDERRQFGLVDLQAVLNNSVLVRLCKAGAGRSDTTNILYQDLLRAKVMQRSFASLISRGIYVVDNDGWISGISDNVTRQLWDDLREASNMDFESEA</sequence>
<organism evidence="1 2">
    <name type="scientific">Knufia fluminis</name>
    <dbReference type="NCBI Taxonomy" id="191047"/>
    <lineage>
        <taxon>Eukaryota</taxon>
        <taxon>Fungi</taxon>
        <taxon>Dikarya</taxon>
        <taxon>Ascomycota</taxon>
        <taxon>Pezizomycotina</taxon>
        <taxon>Eurotiomycetes</taxon>
        <taxon>Chaetothyriomycetidae</taxon>
        <taxon>Chaetothyriales</taxon>
        <taxon>Trichomeriaceae</taxon>
        <taxon>Knufia</taxon>
    </lineage>
</organism>